<proteinExistence type="predicted"/>
<protein>
    <submittedName>
        <fullName evidence="1">Uncharacterized protein</fullName>
    </submittedName>
</protein>
<evidence type="ECO:0000313" key="1">
    <source>
        <dbReference type="EMBL" id="CAH1957335.1"/>
    </source>
</evidence>
<dbReference type="AlphaFoldDB" id="A0A9P0JPC4"/>
<keyword evidence="2" id="KW-1185">Reference proteome</keyword>
<dbReference type="EMBL" id="CAKOFQ010006670">
    <property type="protein sequence ID" value="CAH1957335.1"/>
    <property type="molecule type" value="Genomic_DNA"/>
</dbReference>
<sequence>MLLWHEAMAHRGSTEIASALLFYITNKYSRLKAGEERKLVVWSDRLIHGGILCTDGGRTWHATLELRPLERKRFVDFKPGIPTWYNVPLRCNLSNYNQLPFRIQTTYLPHYCGRFHDTEDLVCFEIASRIRKK</sequence>
<dbReference type="Proteomes" id="UP001152888">
    <property type="component" value="Unassembled WGS sequence"/>
</dbReference>
<gene>
    <name evidence="1" type="ORF">ACAOBT_LOCUS2031</name>
</gene>
<comment type="caution">
    <text evidence="1">The sequence shown here is derived from an EMBL/GenBank/DDBJ whole genome shotgun (WGS) entry which is preliminary data.</text>
</comment>
<reference evidence="1" key="1">
    <citation type="submission" date="2022-03" db="EMBL/GenBank/DDBJ databases">
        <authorList>
            <person name="Sayadi A."/>
        </authorList>
    </citation>
    <scope>NUCLEOTIDE SEQUENCE</scope>
</reference>
<name>A0A9P0JPC4_ACAOB</name>
<organism evidence="1 2">
    <name type="scientific">Acanthoscelides obtectus</name>
    <name type="common">Bean weevil</name>
    <name type="synonym">Bruchus obtectus</name>
    <dbReference type="NCBI Taxonomy" id="200917"/>
    <lineage>
        <taxon>Eukaryota</taxon>
        <taxon>Metazoa</taxon>
        <taxon>Ecdysozoa</taxon>
        <taxon>Arthropoda</taxon>
        <taxon>Hexapoda</taxon>
        <taxon>Insecta</taxon>
        <taxon>Pterygota</taxon>
        <taxon>Neoptera</taxon>
        <taxon>Endopterygota</taxon>
        <taxon>Coleoptera</taxon>
        <taxon>Polyphaga</taxon>
        <taxon>Cucujiformia</taxon>
        <taxon>Chrysomeloidea</taxon>
        <taxon>Chrysomelidae</taxon>
        <taxon>Bruchinae</taxon>
        <taxon>Bruchini</taxon>
        <taxon>Acanthoscelides</taxon>
    </lineage>
</organism>
<accession>A0A9P0JPC4</accession>
<evidence type="ECO:0000313" key="2">
    <source>
        <dbReference type="Proteomes" id="UP001152888"/>
    </source>
</evidence>
<dbReference type="OrthoDB" id="6771654at2759"/>